<protein>
    <submittedName>
        <fullName evidence="1">22666_t:CDS:1</fullName>
    </submittedName>
</protein>
<reference evidence="1" key="1">
    <citation type="submission" date="2021-06" db="EMBL/GenBank/DDBJ databases">
        <authorList>
            <person name="Kallberg Y."/>
            <person name="Tangrot J."/>
            <person name="Rosling A."/>
        </authorList>
    </citation>
    <scope>NUCLEOTIDE SEQUENCE</scope>
    <source>
        <strain evidence="1">FL966</strain>
    </source>
</reference>
<accession>A0A9N9AA07</accession>
<sequence length="3133" mass="359800">MTVNNTVLYFIRTGDGIAWYIIKIDDTNYLIDGGPSTFPSYQYFKSVLSEHKLSHFKKIIITNPRKKHLGGIQRLLKEEYLSPNGIHALNIDHVIMTEEFRNKKIIDILTNIGFGLDNKEPKVVHPDTIMEFFFHKSGKQLILKHKEQDVDSSSILTYVQYDNDKTKKSVFLTSDNVASWIQEVLTTKLNLYQPMQPNERPYIDIFQVPRHGSKINSIITETYVHPPKYVHQQFALMIILYYSGQYGFNETNIDVNADFEMMLSFINFKAFNKAALLQGYNQTFSNRTAIKRFLKLMAKALTIRSSSKDHNVDWDWNEINWSEVLRKLYRIYKTNQNAEPRHWPKYDFIKDVIGEDITEELLNSYYKSIKERIFDNFDLVISTKNKIKHRPQYATHFRPLLSPMWHCLNISPLAFRYIVSSISNFYKSFIVRTYIISSGSKHGHPSPLVIIGIIKSILEDSRNARILLTGGSKINMNSLASTVDDLLKIEKDEFYNIYKLLNKHIKIYAINDNSFEVGINLFNDEFEDPKSVRLLSWNCSDSKEIKKISDSFKPIPEQPINKISEFYIKISINDEQLWLGVSKKGNLIPSYKPVSFFISNVPFLDQIAYRISSCNSNFIVRFEWATRNKYDDFYLIDLSTEQDLYYALDYDDDFYVVPLHFKKQLTSEENSEHNTLSGLTIINALNYIIRACNVKKVFKSFLNECLLLQADLDSELEWRFTQNNLIDIKSAIIRLKKSELQKFCSFSPFFKHATAMQVNIENAHLDNLQLEIKIFLDNGSKSNWVWTPEISDISITKSVYDYLLNANVSQKKWKDITFSYLSLLIMPPLMVTPEFLKVPLPFLSGTTLLDLKVNKEISDINFEIGPTGARLIQIELFLDLDISIKENIFYLDGIQISQLNNIKATIINSDAVNGDPNITIEAHANIKDNSIKILTKNENEQVLKVNFNDDTTFDKIALALNVSENIYNKLRVPLFNTLLNEFLKDIKPEFGLLFYPITEPPTMNFYLKNISIFSNKFPEMKKFIPSQIYQNLRLTNVSIDISIYNPLYIENTIGLDIKFNLLTTDDKKLAGNLSYIPVKNTEQPILVSIKPQDLDDNNPLNVKEMLKTIGLYDTFEKLNEVSPILWFHVKNLESVNFQYLELQIKLNEQNAIYEIGDFTFGISIPKFIIKEGVIEVINAIIDLGYNGTLWSGSIHGIAEIIGKDTKYSCQIEYMPPTKEQHGRLLIKNIDESLNLKEIIQILQLENISIIPVLGKLFETMNISKININQVNSDYSDFIIQDLSFILQSNKLILGPLTIEQSEVCISYFPPKNDKDSAIWKFSIEGYIDRMIASLIYNNENRKIQATLVPVKSKKLKEIKFIKAPKFSDNSMYSQVCDSEITNVELIINIHMDSVYVETFKTKLGKVLSYDGFILDNLTFKYEEVKYMLIDNHSPNNVAPPHRKHILKAIISRKEDISAEIEIDCSENVVEASITSFSDSSLLGILKFLIGYKQTLPDLLPKLPNLPIFDNIKLDQKFFVKISIKPFKIIAFNISVENEIDRYEIPLITLQPFGVSINYEYDLDRKKEKLEGIFYGTFLLLDMSELRLKFARSNTEDENIVVASIESIKNEGSIYISGVVDTLLNDVNEDKGWSTHTPKEMRSPKFIVKSQNSSQPVTLSDMILATEEQAYLHINLAETSVALYASIKSIGNALLLVKKLNTKTSINNEFGYLFSLKIPNDFQFKDLFKSTNIVYNIDEMLPLKQANLVLASYESITFENAKKELNKIIKDLNDNLNLDDENSKDKKQIEFEDIIPITLPDRKDIYEPILVQGVNLYAILDYTKEHSFLLKNPCATTDLVSKSPKILIQLSLRTDASLSESEFKATIEDLTLYCGISFEKISFSYKPENNDSNKSELIISGDLNFDKLLGTKGVNIKGKLIIKKGSSSFEVNSELLKSQVIEHPFGMSGICIKELDFGMNFEYDPDFVIIEANKAFNRKLQNRTHLIGKVSFRSEKLNMETILKGRILFVNGTPTPCVCSISIENPIEITHLLATILSVEWPTDFPNIIFTDGEIYYMAENFPEDRIIIDGNVYYKGYKIRALIDFFGMVNISITAQVKKGMIIIKAENINSEINLGFIKITKYNLTIESHKHLTSKTLELSKSNHSIDINGFLELFNMKTAEFKLNYKNKTRCLEGEINIKGSLLGIDNPTIRGYWSQKNKFVITEWPSLCQMFWEAAKFANIIEKASVGLVGLCEVISDLNFEEGFDCHFDINLKQLEPQSDTLVTFSVTGKYLIRIIGGREKSTEILEIDIPSSIQFDIIYPIHDKDIPSRLLKDFKEQLPKSAVKFVQNLLKDPEKFVKFLNGLSIATLIKLSESSLKGFVCLIDDEINKLSKATSDAMKKCAKNILETKQPKHSPKKIEGGIKAVEEAQTLSSAIELASPLLLMTGGWLGYFSVAIELITIDLKNLYGNQSNEEKEIRKNKSEMVELDKRIKNAVERFLKMDYLTPELEFCSDNTLKIKWNIPINAANDKLADKIRYKLDFIIFGKEIIKTYIIIGKKEIESDKSDNKILSYVLSNELLMKCNKCSVKITALLQYDKDYYSGSQSKEGEIEHKPKLYPPTRIKFAYNAHDKILTTEIISEDKDIQQYYCELINHNDDNNDDINVVYHETININTLESTLLIINAEEKLIFCSGGRYKIRCSTKSTNWKDSEFKYSDEVIPRLPSPISVEFKRFYDTKKDAEYLKIHVKDITDQQLRGYTYDVINDNGVIYSLPNEEVSMNPPNLKLDELRRITKQPIIEHYIRIKKIAKEESNWMDSGYTLSSKSFKFLSQVNNIKGSYNINNNVLEIMWDPVENASQYEVFLLAFGQRLSFNKIPETFIEYDMQEFEKQIMNSGCPIITYTCTIQAVNGKGSFDGPVAHINKGFKQLPKPTNVNMEKISNKLHITYTPITLSDNLKKDFKGYRINLCNIQSPNERLVAKSPLIEDINSGCHDFHFEDIKFEEVKHELSLAEIREIHDSPEIAEFHAFAQSIGDKDEFDSIIANSNSVVTQFKAPENILLELEKQEFSVTYFAPTEGFYEAQIIDNNDHNNIFGGAKKKASNGNDEIIIQGLNLKKDIEYIARLRKVVHDENPAENLPSIWQFSNLIKI</sequence>
<name>A0A9N9AA07_9GLOM</name>
<organism evidence="1 2">
    <name type="scientific">Cetraspora pellucida</name>
    <dbReference type="NCBI Taxonomy" id="1433469"/>
    <lineage>
        <taxon>Eukaryota</taxon>
        <taxon>Fungi</taxon>
        <taxon>Fungi incertae sedis</taxon>
        <taxon>Mucoromycota</taxon>
        <taxon>Glomeromycotina</taxon>
        <taxon>Glomeromycetes</taxon>
        <taxon>Diversisporales</taxon>
        <taxon>Gigasporaceae</taxon>
        <taxon>Cetraspora</taxon>
    </lineage>
</organism>
<dbReference type="EMBL" id="CAJVQA010001705">
    <property type="protein sequence ID" value="CAG8522999.1"/>
    <property type="molecule type" value="Genomic_DNA"/>
</dbReference>
<gene>
    <name evidence="1" type="ORF">CPELLU_LOCUS3477</name>
</gene>
<dbReference type="Proteomes" id="UP000789759">
    <property type="component" value="Unassembled WGS sequence"/>
</dbReference>
<proteinExistence type="predicted"/>
<comment type="caution">
    <text evidence="1">The sequence shown here is derived from an EMBL/GenBank/DDBJ whole genome shotgun (WGS) entry which is preliminary data.</text>
</comment>
<evidence type="ECO:0000313" key="1">
    <source>
        <dbReference type="EMBL" id="CAG8522999.1"/>
    </source>
</evidence>
<dbReference type="OrthoDB" id="2399047at2759"/>
<evidence type="ECO:0000313" key="2">
    <source>
        <dbReference type="Proteomes" id="UP000789759"/>
    </source>
</evidence>
<keyword evidence="2" id="KW-1185">Reference proteome</keyword>